<evidence type="ECO:0000313" key="3">
    <source>
        <dbReference type="EMBL" id="PSL33332.1"/>
    </source>
</evidence>
<evidence type="ECO:0000259" key="2">
    <source>
        <dbReference type="Pfam" id="PF20239"/>
    </source>
</evidence>
<dbReference type="GO" id="GO:0003700">
    <property type="term" value="F:DNA-binding transcription factor activity"/>
    <property type="evidence" value="ECO:0007669"/>
    <property type="project" value="InterPro"/>
</dbReference>
<dbReference type="PANTHER" id="PTHR47756:SF2">
    <property type="entry name" value="BLL6612 PROTEIN"/>
    <property type="match status" value="1"/>
</dbReference>
<gene>
    <name evidence="3" type="ORF">CLV42_103315</name>
</gene>
<evidence type="ECO:0000313" key="4">
    <source>
        <dbReference type="Proteomes" id="UP000240978"/>
    </source>
</evidence>
<dbReference type="NCBIfam" id="TIGR02937">
    <property type="entry name" value="sigma70-ECF"/>
    <property type="match status" value="1"/>
</dbReference>
<comment type="caution">
    <text evidence="3">The sequence shown here is derived from an EMBL/GenBank/DDBJ whole genome shotgun (WGS) entry which is preliminary data.</text>
</comment>
<sequence length="428" mass="48956">MPSYFCRKAFLFVCMEERELLPHLFRTEYQKIVSVLCYLFGIEHITEAEDIVSDTFLAATESWSARGIPDNPTAWLYTVAKNKTKNWLKRNTFFQQKLLVDLQHNIPRGEEIEVDLSEQNITDSQLAMIFTVCHPSIPAESQIALALNLLCGFGAQEIADAYLTNKEVIYKRISRAKDKLKEADIKIQQPTLAQINDRLDAVLKTLYLLFSEGYYSTSTNTVLRKDLCLEAMRLNYLLVDHPHTNKPAVNALLALMCFHASRFDARLNDIGGVVLYDDQDETLWNRELIERGEYFLNEAAATPDVTKYHLEAAIAYWHTHKADSGGKWENILDLYNHLLILEYSPIVALNRTFALAKVKGKQQAISEAEKLPLADNYFYHSLLGNLYTDIDDHKALQHYKTALQLANSAADKTLMAKNIDQLNQRRSN</sequence>
<dbReference type="PANTHER" id="PTHR47756">
    <property type="entry name" value="BLL6612 PROTEIN-RELATED"/>
    <property type="match status" value="1"/>
</dbReference>
<organism evidence="3 4">
    <name type="scientific">Chitinophaga ginsengisoli</name>
    <dbReference type="NCBI Taxonomy" id="363837"/>
    <lineage>
        <taxon>Bacteria</taxon>
        <taxon>Pseudomonadati</taxon>
        <taxon>Bacteroidota</taxon>
        <taxon>Chitinophagia</taxon>
        <taxon>Chitinophagales</taxon>
        <taxon>Chitinophagaceae</taxon>
        <taxon>Chitinophaga</taxon>
    </lineage>
</organism>
<dbReference type="Gene3D" id="1.10.1740.10">
    <property type="match status" value="1"/>
</dbReference>
<dbReference type="InterPro" id="IPR013324">
    <property type="entry name" value="RNA_pol_sigma_r3/r4-like"/>
</dbReference>
<reference evidence="3 4" key="1">
    <citation type="submission" date="2018-03" db="EMBL/GenBank/DDBJ databases">
        <title>Genomic Encyclopedia of Archaeal and Bacterial Type Strains, Phase II (KMG-II): from individual species to whole genera.</title>
        <authorList>
            <person name="Goeker M."/>
        </authorList>
    </citation>
    <scope>NUCLEOTIDE SEQUENCE [LARGE SCALE GENOMIC DNA]</scope>
    <source>
        <strain evidence="3 4">DSM 18107</strain>
    </source>
</reference>
<dbReference type="Pfam" id="PF04542">
    <property type="entry name" value="Sigma70_r2"/>
    <property type="match status" value="1"/>
</dbReference>
<dbReference type="SUPFAM" id="SSF88946">
    <property type="entry name" value="Sigma2 domain of RNA polymerase sigma factors"/>
    <property type="match status" value="1"/>
</dbReference>
<keyword evidence="4" id="KW-1185">Reference proteome</keyword>
<accession>A0A2P8GH90</accession>
<dbReference type="InterPro" id="IPR014284">
    <property type="entry name" value="RNA_pol_sigma-70_dom"/>
</dbReference>
<protein>
    <submittedName>
        <fullName evidence="3">RNA polymerase sigma-70 factor (ECF subfamily)</fullName>
    </submittedName>
</protein>
<feature type="domain" description="DUF6596" evidence="2">
    <location>
        <begin position="198"/>
        <end position="300"/>
    </location>
</feature>
<dbReference type="InterPro" id="IPR013325">
    <property type="entry name" value="RNA_pol_sigma_r2"/>
</dbReference>
<dbReference type="GO" id="GO:0006352">
    <property type="term" value="P:DNA-templated transcription initiation"/>
    <property type="evidence" value="ECO:0007669"/>
    <property type="project" value="InterPro"/>
</dbReference>
<name>A0A2P8GH90_9BACT</name>
<dbReference type="Pfam" id="PF20239">
    <property type="entry name" value="DUF6596"/>
    <property type="match status" value="1"/>
</dbReference>
<evidence type="ECO:0000259" key="1">
    <source>
        <dbReference type="Pfam" id="PF04542"/>
    </source>
</evidence>
<dbReference type="SUPFAM" id="SSF88659">
    <property type="entry name" value="Sigma3 and sigma4 domains of RNA polymerase sigma factors"/>
    <property type="match status" value="1"/>
</dbReference>
<proteinExistence type="predicted"/>
<dbReference type="Proteomes" id="UP000240978">
    <property type="component" value="Unassembled WGS sequence"/>
</dbReference>
<dbReference type="InterPro" id="IPR046531">
    <property type="entry name" value="DUF6596"/>
</dbReference>
<dbReference type="InterPro" id="IPR007627">
    <property type="entry name" value="RNA_pol_sigma70_r2"/>
</dbReference>
<dbReference type="EMBL" id="PYGK01000003">
    <property type="protein sequence ID" value="PSL33332.1"/>
    <property type="molecule type" value="Genomic_DNA"/>
</dbReference>
<feature type="domain" description="RNA polymerase sigma-70 region 2" evidence="1">
    <location>
        <begin position="24"/>
        <end position="92"/>
    </location>
</feature>
<dbReference type="AlphaFoldDB" id="A0A2P8GH90"/>